<evidence type="ECO:0000313" key="2">
    <source>
        <dbReference type="Proteomes" id="UP000295390"/>
    </source>
</evidence>
<dbReference type="AlphaFoldDB" id="A0A4R6TE60"/>
<dbReference type="EMBL" id="SNYH01000005">
    <property type="protein sequence ID" value="TDQ23960.1"/>
    <property type="molecule type" value="Genomic_DNA"/>
</dbReference>
<keyword evidence="2" id="KW-1185">Reference proteome</keyword>
<gene>
    <name evidence="1" type="ORF">DFQ07_2499</name>
</gene>
<organism evidence="1 2">
    <name type="scientific">Tenacibaculum caenipelagi</name>
    <dbReference type="NCBI Taxonomy" id="1325435"/>
    <lineage>
        <taxon>Bacteria</taxon>
        <taxon>Pseudomonadati</taxon>
        <taxon>Bacteroidota</taxon>
        <taxon>Flavobacteriia</taxon>
        <taxon>Flavobacteriales</taxon>
        <taxon>Flavobacteriaceae</taxon>
        <taxon>Tenacibaculum</taxon>
    </lineage>
</organism>
<comment type="caution">
    <text evidence="1">The sequence shown here is derived from an EMBL/GenBank/DDBJ whole genome shotgun (WGS) entry which is preliminary data.</text>
</comment>
<sequence>MKKQILSLGKVLYKTDQKEIYGKGPIEGPDCKCFCYSNGVKVSNSCRQYCPDGTIPGVESGDPSCWTGAEY</sequence>
<proteinExistence type="predicted"/>
<dbReference type="RefSeq" id="WP_133537231.1">
    <property type="nucleotide sequence ID" value="NZ_SNYH01000005.1"/>
</dbReference>
<name>A0A4R6TE60_9FLAO</name>
<accession>A0A4R6TE60</accession>
<protein>
    <submittedName>
        <fullName evidence="1">Uncharacterized protein</fullName>
    </submittedName>
</protein>
<dbReference type="OrthoDB" id="1191133at2"/>
<dbReference type="Proteomes" id="UP000295390">
    <property type="component" value="Unassembled WGS sequence"/>
</dbReference>
<reference evidence="1 2" key="1">
    <citation type="submission" date="2019-03" db="EMBL/GenBank/DDBJ databases">
        <title>Genomic Encyclopedia of Type Strains, Phase III (KMG-III): the genomes of soil and plant-associated and newly described type strains.</title>
        <authorList>
            <person name="Whitman W."/>
        </authorList>
    </citation>
    <scope>NUCLEOTIDE SEQUENCE [LARGE SCALE GENOMIC DNA]</scope>
    <source>
        <strain evidence="1 2">CECT 8283</strain>
    </source>
</reference>
<evidence type="ECO:0000313" key="1">
    <source>
        <dbReference type="EMBL" id="TDQ23960.1"/>
    </source>
</evidence>